<proteinExistence type="predicted"/>
<keyword evidence="2" id="KW-1133">Transmembrane helix</keyword>
<evidence type="ECO:0000256" key="2">
    <source>
        <dbReference type="SAM" id="Phobius"/>
    </source>
</evidence>
<name>A0A7S9LUQ9_9RHOB</name>
<reference evidence="3 4" key="1">
    <citation type="submission" date="2020-11" db="EMBL/GenBank/DDBJ databases">
        <title>Description of Pontivivens ytuae sp. nov. isolated from deep sea sediment of Mariana Trench.</title>
        <authorList>
            <person name="Wang Z."/>
            <person name="Sun Q.-L."/>
            <person name="Xu X.-D."/>
            <person name="Tang Y.-Z."/>
            <person name="Zhang J."/>
        </authorList>
    </citation>
    <scope>NUCLEOTIDE SEQUENCE [LARGE SCALE GENOMIC DNA]</scope>
    <source>
        <strain evidence="3 4">MT2928</strain>
    </source>
</reference>
<keyword evidence="2" id="KW-0472">Membrane</keyword>
<sequence>MATQSSTNGTPIKTGKSAEDLQREVETLKADISRLSDTLLELGKQRTDETMEDLHARAQLLKLRGEEAAHRAQDEIGRLTADAERTVRERPLTALAVAAGLGLLFGLMQGRK</sequence>
<evidence type="ECO:0000313" key="4">
    <source>
        <dbReference type="Proteomes" id="UP000594800"/>
    </source>
</evidence>
<evidence type="ECO:0000256" key="1">
    <source>
        <dbReference type="SAM" id="MobiDB-lite"/>
    </source>
</evidence>
<feature type="region of interest" description="Disordered" evidence="1">
    <location>
        <begin position="1"/>
        <end position="20"/>
    </location>
</feature>
<dbReference type="EMBL" id="CP064942">
    <property type="protein sequence ID" value="QPH55526.1"/>
    <property type="molecule type" value="Genomic_DNA"/>
</dbReference>
<keyword evidence="4" id="KW-1185">Reference proteome</keyword>
<gene>
    <name evidence="3" type="ORF">I0K15_07255</name>
</gene>
<dbReference type="Proteomes" id="UP000594800">
    <property type="component" value="Chromosome"/>
</dbReference>
<dbReference type="KEGG" id="poz:I0K15_07255"/>
<feature type="transmembrane region" description="Helical" evidence="2">
    <location>
        <begin position="92"/>
        <end position="110"/>
    </location>
</feature>
<protein>
    <submittedName>
        <fullName evidence="3">DUF883 family protein</fullName>
    </submittedName>
</protein>
<dbReference type="Gene3D" id="1.10.287.1490">
    <property type="match status" value="1"/>
</dbReference>
<keyword evidence="2" id="KW-0812">Transmembrane</keyword>
<accession>A0A7S9LUQ9</accession>
<evidence type="ECO:0000313" key="3">
    <source>
        <dbReference type="EMBL" id="QPH55526.1"/>
    </source>
</evidence>
<organism evidence="3 4">
    <name type="scientific">Pontivivens ytuae</name>
    <dbReference type="NCBI Taxonomy" id="2789856"/>
    <lineage>
        <taxon>Bacteria</taxon>
        <taxon>Pseudomonadati</taxon>
        <taxon>Pseudomonadota</taxon>
        <taxon>Alphaproteobacteria</taxon>
        <taxon>Rhodobacterales</taxon>
        <taxon>Paracoccaceae</taxon>
        <taxon>Pontivivens</taxon>
    </lineage>
</organism>
<dbReference type="RefSeq" id="WP_196104748.1">
    <property type="nucleotide sequence ID" value="NZ_CP064942.1"/>
</dbReference>
<feature type="compositionally biased region" description="Polar residues" evidence="1">
    <location>
        <begin position="1"/>
        <end position="11"/>
    </location>
</feature>
<dbReference type="AlphaFoldDB" id="A0A7S9LUQ9"/>